<dbReference type="RefSeq" id="YP_009094227.1">
    <property type="nucleotide sequence ID" value="NC_025375.1"/>
</dbReference>
<dbReference type="Proteomes" id="UP000203343">
    <property type="component" value="Segment"/>
</dbReference>
<dbReference type="EMBL" id="FM164764">
    <property type="protein sequence ID" value="CAQ58443.1"/>
    <property type="molecule type" value="Genomic_DNA"/>
</dbReference>
<evidence type="ECO:0000313" key="1">
    <source>
        <dbReference type="EMBL" id="CAQ58443.1"/>
    </source>
</evidence>
<dbReference type="KEGG" id="vg:20964515"/>
<protein>
    <submittedName>
        <fullName evidence="1">Uncharacterized protein</fullName>
    </submittedName>
</protein>
<keyword evidence="2" id="KW-1185">Reference proteome</keyword>
<evidence type="ECO:0000313" key="2">
    <source>
        <dbReference type="Proteomes" id="UP000203343"/>
    </source>
</evidence>
<dbReference type="GeneID" id="20964515"/>
<accession>B6EFA8</accession>
<proteinExistence type="predicted"/>
<reference evidence="1 2" key="1">
    <citation type="journal article" date="2008" name="J. Bacteriol.">
        <title>SRV, a new viral isolate from Stygiolobus and general properties of the crenarchaeal rudiviruses and their virus-host interactions.</title>
        <authorList>
            <person name="Vestergaard G."/>
            <person name="Shah S.A."/>
            <person name="Bize A."/>
            <person name="Reitberger W."/>
            <person name="Reuter M."/>
            <person name="Phan H."/>
            <person name="Briegel A."/>
            <person name="Rachel R."/>
            <person name="Garrett R.A."/>
            <person name="Prangishvili D."/>
        </authorList>
    </citation>
    <scope>NUCLEOTIDE SEQUENCE [LARGE SCALE GENOMIC DNA]</scope>
</reference>
<sequence>MVTIFINRNTLCNLLLNQEESRLIMELLELPKLREVIEGDEVYVERGINQQEMEYVKTAIGNRIIYPVTITPETLKGLKVLSNLTLILVVIQETQVENQKITFYEPKYYLITLSFA</sequence>
<name>B6EFA8_9VIRU</name>
<organism evidence="1 2">
    <name type="scientific">Stygiolobus rod-shaped virus</name>
    <dbReference type="NCBI Taxonomy" id="537009"/>
    <lineage>
        <taxon>Viruses</taxon>
        <taxon>Adnaviria</taxon>
        <taxon>Zilligvirae</taxon>
        <taxon>Taleaviricota</taxon>
        <taxon>Tokiviricetes</taxon>
        <taxon>Ligamenvirales</taxon>
        <taxon>Rudiviridae</taxon>
        <taxon>Azorudivirus</taxon>
        <taxon>Azorudivirus furnasense</taxon>
        <taxon>Azorudivirus SRV</taxon>
    </lineage>
</organism>